<feature type="domain" description="DNA-repair protein Xrcc1 N-terminal" evidence="2">
    <location>
        <begin position="22"/>
        <end position="82"/>
    </location>
</feature>
<dbReference type="GO" id="GO:0003684">
    <property type="term" value="F:damaged DNA binding"/>
    <property type="evidence" value="ECO:0007669"/>
    <property type="project" value="InterPro"/>
</dbReference>
<reference evidence="4" key="3">
    <citation type="submission" date="2018-08" db="UniProtKB">
        <authorList>
            <consortium name="EnsemblPlants"/>
        </authorList>
    </citation>
    <scope>IDENTIFICATION</scope>
    <source>
        <strain evidence="4">cv. Bd21</strain>
    </source>
</reference>
<evidence type="ECO:0000313" key="3">
    <source>
        <dbReference type="EMBL" id="KQJ96219.2"/>
    </source>
</evidence>
<evidence type="ECO:0000313" key="4">
    <source>
        <dbReference type="EnsemblPlants" id="KQJ96219"/>
    </source>
</evidence>
<feature type="non-terminal residue" evidence="3">
    <location>
        <position position="1"/>
    </location>
</feature>
<evidence type="ECO:0000256" key="1">
    <source>
        <dbReference type="SAM" id="MobiDB-lite"/>
    </source>
</evidence>
<proteinExistence type="predicted"/>
<dbReference type="EnsemblPlants" id="KQJ96219">
    <property type="protein sequence ID" value="KQJ96219"/>
    <property type="gene ID" value="BRADI_3g21588v3"/>
</dbReference>
<dbReference type="PANTHER" id="PTHR35833:SF1">
    <property type="entry name" value="GALACTOSE-BINDING DOMAIN-CONTAINING PROTEIN"/>
    <property type="match status" value="1"/>
</dbReference>
<dbReference type="InterPro" id="IPR008979">
    <property type="entry name" value="Galactose-bd-like_sf"/>
</dbReference>
<dbReference type="Gene3D" id="2.60.120.260">
    <property type="entry name" value="Galactose-binding domain-like"/>
    <property type="match status" value="1"/>
</dbReference>
<dbReference type="OrthoDB" id="1739806at2759"/>
<feature type="region of interest" description="Disordered" evidence="1">
    <location>
        <begin position="229"/>
        <end position="248"/>
    </location>
</feature>
<dbReference type="STRING" id="15368.A0A0Q3I6T3"/>
<evidence type="ECO:0000313" key="5">
    <source>
        <dbReference type="Proteomes" id="UP000008810"/>
    </source>
</evidence>
<dbReference type="Pfam" id="PF01834">
    <property type="entry name" value="XRCC1_N"/>
    <property type="match status" value="1"/>
</dbReference>
<gene>
    <name evidence="3" type="ORF">BRADI_3g21588v3</name>
</gene>
<reference evidence="3 4" key="1">
    <citation type="journal article" date="2010" name="Nature">
        <title>Genome sequencing and analysis of the model grass Brachypodium distachyon.</title>
        <authorList>
            <consortium name="International Brachypodium Initiative"/>
        </authorList>
    </citation>
    <scope>NUCLEOTIDE SEQUENCE [LARGE SCALE GENOMIC DNA]</scope>
    <source>
        <strain evidence="3 4">Bd21</strain>
    </source>
</reference>
<dbReference type="EMBL" id="CM000882">
    <property type="protein sequence ID" value="KQJ96219.2"/>
    <property type="molecule type" value="Genomic_DNA"/>
</dbReference>
<dbReference type="Proteomes" id="UP000008810">
    <property type="component" value="Chromosome 3"/>
</dbReference>
<name>A0A0Q3I6T3_BRADI</name>
<dbReference type="SUPFAM" id="SSF49785">
    <property type="entry name" value="Galactose-binding domain-like"/>
    <property type="match status" value="1"/>
</dbReference>
<accession>A0A0Q3I6T3</accession>
<reference evidence="3" key="2">
    <citation type="submission" date="2017-06" db="EMBL/GenBank/DDBJ databases">
        <title>WGS assembly of Brachypodium distachyon.</title>
        <authorList>
            <consortium name="The International Brachypodium Initiative"/>
            <person name="Lucas S."/>
            <person name="Harmon-Smith M."/>
            <person name="Lail K."/>
            <person name="Tice H."/>
            <person name="Grimwood J."/>
            <person name="Bruce D."/>
            <person name="Barry K."/>
            <person name="Shu S."/>
            <person name="Lindquist E."/>
            <person name="Wang M."/>
            <person name="Pitluck S."/>
            <person name="Vogel J.P."/>
            <person name="Garvin D.F."/>
            <person name="Mockler T.C."/>
            <person name="Schmutz J."/>
            <person name="Rokhsar D."/>
            <person name="Bevan M.W."/>
        </authorList>
    </citation>
    <scope>NUCLEOTIDE SEQUENCE</scope>
    <source>
        <strain evidence="3">Bd21</strain>
    </source>
</reference>
<organism evidence="3">
    <name type="scientific">Brachypodium distachyon</name>
    <name type="common">Purple false brome</name>
    <name type="synonym">Trachynia distachya</name>
    <dbReference type="NCBI Taxonomy" id="15368"/>
    <lineage>
        <taxon>Eukaryota</taxon>
        <taxon>Viridiplantae</taxon>
        <taxon>Streptophyta</taxon>
        <taxon>Embryophyta</taxon>
        <taxon>Tracheophyta</taxon>
        <taxon>Spermatophyta</taxon>
        <taxon>Magnoliopsida</taxon>
        <taxon>Liliopsida</taxon>
        <taxon>Poales</taxon>
        <taxon>Poaceae</taxon>
        <taxon>BOP clade</taxon>
        <taxon>Pooideae</taxon>
        <taxon>Stipodae</taxon>
        <taxon>Brachypodieae</taxon>
        <taxon>Brachypodium</taxon>
    </lineage>
</organism>
<dbReference type="PANTHER" id="PTHR35833">
    <property type="entry name" value="GALACTOSE-BINDING DOMAIN-LIKE, ARMADILLO-TYPE FOLD PROTEIN-RELATED"/>
    <property type="match status" value="1"/>
</dbReference>
<dbReference type="ExpressionAtlas" id="A0A0Q3I6T3">
    <property type="expression patterns" value="baseline"/>
</dbReference>
<dbReference type="Gramene" id="KQJ96219">
    <property type="protein sequence ID" value="KQJ96219"/>
    <property type="gene ID" value="BRADI_3g21588v3"/>
</dbReference>
<feature type="compositionally biased region" description="Low complexity" evidence="1">
    <location>
        <begin position="231"/>
        <end position="248"/>
    </location>
</feature>
<keyword evidence="5" id="KW-1185">Reference proteome</keyword>
<sequence>RETREGRGEEWSEGGVALGFRVKACSRESAAQKAANVLEPDLRSHWSTATNTKEWILLELKEPCLVSHIRIYNKSVLKWEVTAGLCYKPEAFVKVRPRGEAPKRDMVYPANHTPCRYVRLIGTPVPGLEPEFQPLVNYLLPQISSSQKQSYSSHNMHLQLLKDIASRLSPFLPQIEADLNSIADTPESSVRFLALLAGPFYPILRLIHERDATKTLICSADSDTLKISVASTPTAQPRRSRSPSSVEPASRMLAFRSETAVLLLRKAQKDKTLRIVCYRVSRVPQKLLEPEPFHVSDEVHKSDSSSLLFTNYSNLFGEETSLPENHFDSSFLNVLDIAAAEEGILHVLYATTSQPQLSCKLSETSSDMWSVLPLVQALLPALRPTFSVGPTKQVDDSFSQWNHPDVHKALSQARAACVLLDLCTGPLSPWVPMVTAKIDLAVELLEDLLGVIQVFGQSLVRSRAALKYVVLAISGNMDDVLTEYKEVKHKLLFILEMLDPFIGHAISAREDTVSFGGVSAVNLEKQAKACDLALNIIRTAAKNPAVLPSLELEWRRGAVAPRNTLNPTLPRLDPHMPLPPGVDLCKSSMPEVDQAILAVSNYPALHSCDPEDVEGQDVSETTARVESFEQCNYLFAPEELKQTDLTNALQGEGHDTITRNLNQNVPEGRKNNVRLPAGLFQSDNTAAADYDDVHSDYIQLLNHQDCELRALEFHRLAQNLCTQQEPTLEGHNAGIDALLLAAECYANPFFLLDLRLNSEPLDQIERTHSELIQGNVSFESKGTHVKDLDLAAISSLENKRDRAVLDLLLQAARFDCEYQAKIPDGEVYPNDAEEDKQTVEISPEATYLIDAVTLVRKNQAMLSHFIMKQFQRKGHSSTEVLLDSLLFLLHSATDLFCPPDNVIDIILKSAENLDRQLTCIYSSVNAGDKNLDKLKLDGPRRHWALLHKLVLASSGSDNTRQLVSIKKDGFRFRSLVPPSAWMHKISEFSRLFLASDFSQLTSLLSIFTDELSLMDGVANQKVKSANVDQSDCNNYLFLKKESTFSDQQSMSKLFQILLPELNFFFPSMSRQFHAFGESILEAVGLQLKCLPKSAVQDALCWFSEMCLWPYRESIKEHLLLANGFSCLRGNIAANAKAVVFYLLDSVISEQLEAIVPETPRVVHILVSLCRAFYTDVAFLDSVLCVMKPLISYFLRKRTDDEKVMGHLTDSGNFELICFEELFEIVRCVPLLVFVLGSLFPDLSINRRIEILGSLLVWVDYISSDPPSLLLSYLQGFHTRIDGCVTILVQNMELFGISILSVKTQSRMSTNSLSGDAIMQLERNTQDSADHVLLKSKDNGEESKGVNSPPVGRIIEFCDALEKFVSHLAPSIEGSITQENTISSSTRPEVENAQKYWESALEGLAEIILGNQEKQCWQVASAMLEYMIKHPNHFCSHAPRISWRLQTEKWLSVLVSGGIENLKNSEMSFVNLFCTLLSHAEPEQRSVALQQLGSIINLASTAEVDLQYPNHQNLASGSTVTSHLRFLLHAGELQPAIRTEDGFLELAHPRKIATLCPAHCSTIAALALYDSSMLLRKHAMALLTEYVPFVDKNHLRSFLASSNSILNCTGQPFCVIEEGYLTRMSLLLLSKACLYSSSEDIALIPECVWRKLENMQTSVTGVFGDVEKDLCRALCQLRIESDAKTVVKELLAGSTTKPVNTDYKSIRESILQVLSSLSSVESYFEFFSIRSDREYQELEEAEIELELIANEKAVQKFVGHPQDIVVAPDVLSCKINDCEDYKDGTEVINGFSRSVKIYGP</sequence>
<evidence type="ECO:0000259" key="2">
    <source>
        <dbReference type="Pfam" id="PF01834"/>
    </source>
</evidence>
<protein>
    <recommendedName>
        <fullName evidence="2">DNA-repair protein Xrcc1 N-terminal domain-containing protein</fullName>
    </recommendedName>
</protein>
<dbReference type="InParanoid" id="A0A0Q3I6T3"/>
<dbReference type="GO" id="GO:0005634">
    <property type="term" value="C:nucleus"/>
    <property type="evidence" value="ECO:0007669"/>
    <property type="project" value="InterPro"/>
</dbReference>
<dbReference type="GO" id="GO:0000012">
    <property type="term" value="P:single strand break repair"/>
    <property type="evidence" value="ECO:0007669"/>
    <property type="project" value="InterPro"/>
</dbReference>
<dbReference type="InterPro" id="IPR002706">
    <property type="entry name" value="Xrcc1_N"/>
</dbReference>